<protein>
    <submittedName>
        <fullName evidence="1">Uncharacterized protein</fullName>
    </submittedName>
</protein>
<gene>
    <name evidence="1" type="ORF">DEO72_LG8g2316</name>
</gene>
<accession>A0A4D6MUI7</accession>
<reference evidence="1 2" key="1">
    <citation type="submission" date="2019-04" db="EMBL/GenBank/DDBJ databases">
        <title>An improved genome assembly and genetic linkage map for asparagus bean, Vigna unguiculata ssp. sesquipedialis.</title>
        <authorList>
            <person name="Xia Q."/>
            <person name="Zhang R."/>
            <person name="Dong Y."/>
        </authorList>
    </citation>
    <scope>NUCLEOTIDE SEQUENCE [LARGE SCALE GENOMIC DNA]</scope>
    <source>
        <tissue evidence="1">Leaf</tissue>
    </source>
</reference>
<evidence type="ECO:0000313" key="1">
    <source>
        <dbReference type="EMBL" id="QCE04281.1"/>
    </source>
</evidence>
<dbReference type="PROSITE" id="PS51257">
    <property type="entry name" value="PROKAR_LIPOPROTEIN"/>
    <property type="match status" value="1"/>
</dbReference>
<dbReference type="Proteomes" id="UP000501690">
    <property type="component" value="Linkage Group LG8"/>
</dbReference>
<evidence type="ECO:0000313" key="2">
    <source>
        <dbReference type="Proteomes" id="UP000501690"/>
    </source>
</evidence>
<organism evidence="1 2">
    <name type="scientific">Vigna unguiculata</name>
    <name type="common">Cowpea</name>
    <dbReference type="NCBI Taxonomy" id="3917"/>
    <lineage>
        <taxon>Eukaryota</taxon>
        <taxon>Viridiplantae</taxon>
        <taxon>Streptophyta</taxon>
        <taxon>Embryophyta</taxon>
        <taxon>Tracheophyta</taxon>
        <taxon>Spermatophyta</taxon>
        <taxon>Magnoliopsida</taxon>
        <taxon>eudicotyledons</taxon>
        <taxon>Gunneridae</taxon>
        <taxon>Pentapetalae</taxon>
        <taxon>rosids</taxon>
        <taxon>fabids</taxon>
        <taxon>Fabales</taxon>
        <taxon>Fabaceae</taxon>
        <taxon>Papilionoideae</taxon>
        <taxon>50 kb inversion clade</taxon>
        <taxon>NPAAA clade</taxon>
        <taxon>indigoferoid/millettioid clade</taxon>
        <taxon>Phaseoleae</taxon>
        <taxon>Vigna</taxon>
    </lineage>
</organism>
<sequence length="94" mass="10444">MASIAAKSATDLRYAPSLSFFFSCESPRATDDGVNRCQKRNRPPLRSKPLILLLVCETKMMVSDFLQVEGDDKYEVGSVCEYALLVHGESIGRL</sequence>
<dbReference type="EMBL" id="CP039352">
    <property type="protein sequence ID" value="QCE04281.1"/>
    <property type="molecule type" value="Genomic_DNA"/>
</dbReference>
<name>A0A4D6MUI7_VIGUN</name>
<keyword evidence="2" id="KW-1185">Reference proteome</keyword>
<proteinExistence type="predicted"/>
<dbReference type="AlphaFoldDB" id="A0A4D6MUI7"/>